<dbReference type="InterPro" id="IPR000182">
    <property type="entry name" value="GNAT_dom"/>
</dbReference>
<comment type="caution">
    <text evidence="4">The sequence shown here is derived from an EMBL/GenBank/DDBJ whole genome shotgun (WGS) entry which is preliminary data.</text>
</comment>
<accession>A0A3A4B1G2</accession>
<dbReference type="PANTHER" id="PTHR43877">
    <property type="entry name" value="AMINOALKYLPHOSPHONATE N-ACETYLTRANSFERASE-RELATED-RELATED"/>
    <property type="match status" value="1"/>
</dbReference>
<proteinExistence type="predicted"/>
<dbReference type="PANTHER" id="PTHR43877:SF1">
    <property type="entry name" value="ACETYLTRANSFERASE"/>
    <property type="match status" value="1"/>
</dbReference>
<keyword evidence="2" id="KW-0012">Acyltransferase</keyword>
<evidence type="ECO:0000256" key="1">
    <source>
        <dbReference type="ARBA" id="ARBA00022679"/>
    </source>
</evidence>
<dbReference type="EMBL" id="QZEY01000002">
    <property type="protein sequence ID" value="RJL34659.1"/>
    <property type="molecule type" value="Genomic_DNA"/>
</dbReference>
<organism evidence="4 5">
    <name type="scientific">Bailinhaonella thermotolerans</name>
    <dbReference type="NCBI Taxonomy" id="1070861"/>
    <lineage>
        <taxon>Bacteria</taxon>
        <taxon>Bacillati</taxon>
        <taxon>Actinomycetota</taxon>
        <taxon>Actinomycetes</taxon>
        <taxon>Streptosporangiales</taxon>
        <taxon>Streptosporangiaceae</taxon>
        <taxon>Bailinhaonella</taxon>
    </lineage>
</organism>
<evidence type="ECO:0000256" key="2">
    <source>
        <dbReference type="ARBA" id="ARBA00023315"/>
    </source>
</evidence>
<protein>
    <submittedName>
        <fullName evidence="4">GNAT family N-acetyltransferase</fullName>
    </submittedName>
</protein>
<dbReference type="SUPFAM" id="SSF55729">
    <property type="entry name" value="Acyl-CoA N-acyltransferases (Nat)"/>
    <property type="match status" value="1"/>
</dbReference>
<dbReference type="AlphaFoldDB" id="A0A3A4B1G2"/>
<dbReference type="Gene3D" id="3.40.630.30">
    <property type="match status" value="1"/>
</dbReference>
<sequence length="145" mass="15716">MEVRVAAFSELGVDTLYALLKLRMDVFVVEQGCAYPEIDGRDDEPGARHVWVCEDGGGPVAYLRILEEPDGSARIGRVATAKHARGRGLAGRLVQTALDVIGERVSRLDAQAGLRGFYERYGFAVTGPAFDEDGIAHIPMTRTPA</sequence>
<name>A0A3A4B1G2_9ACTN</name>
<gene>
    <name evidence="4" type="ORF">D5H75_07835</name>
</gene>
<keyword evidence="5" id="KW-1185">Reference proteome</keyword>
<keyword evidence="1 4" id="KW-0808">Transferase</keyword>
<dbReference type="OrthoDB" id="5173601at2"/>
<dbReference type="InterPro" id="IPR016181">
    <property type="entry name" value="Acyl_CoA_acyltransferase"/>
</dbReference>
<dbReference type="Pfam" id="PF13673">
    <property type="entry name" value="Acetyltransf_10"/>
    <property type="match status" value="1"/>
</dbReference>
<dbReference type="GO" id="GO:0016747">
    <property type="term" value="F:acyltransferase activity, transferring groups other than amino-acyl groups"/>
    <property type="evidence" value="ECO:0007669"/>
    <property type="project" value="InterPro"/>
</dbReference>
<dbReference type="CDD" id="cd04301">
    <property type="entry name" value="NAT_SF"/>
    <property type="match status" value="1"/>
</dbReference>
<reference evidence="4 5" key="1">
    <citation type="submission" date="2018-09" db="EMBL/GenBank/DDBJ databases">
        <title>YIM 75507 draft genome.</title>
        <authorList>
            <person name="Tang S."/>
            <person name="Feng Y."/>
        </authorList>
    </citation>
    <scope>NUCLEOTIDE SEQUENCE [LARGE SCALE GENOMIC DNA]</scope>
    <source>
        <strain evidence="4 5">YIM 75507</strain>
    </source>
</reference>
<dbReference type="InterPro" id="IPR050832">
    <property type="entry name" value="Bact_Acetyltransf"/>
</dbReference>
<evidence type="ECO:0000313" key="5">
    <source>
        <dbReference type="Proteomes" id="UP000265768"/>
    </source>
</evidence>
<dbReference type="PROSITE" id="PS51186">
    <property type="entry name" value="GNAT"/>
    <property type="match status" value="1"/>
</dbReference>
<dbReference type="Proteomes" id="UP000265768">
    <property type="component" value="Unassembled WGS sequence"/>
</dbReference>
<evidence type="ECO:0000313" key="4">
    <source>
        <dbReference type="EMBL" id="RJL34659.1"/>
    </source>
</evidence>
<feature type="domain" description="N-acetyltransferase" evidence="3">
    <location>
        <begin position="6"/>
        <end position="145"/>
    </location>
</feature>
<evidence type="ECO:0000259" key="3">
    <source>
        <dbReference type="PROSITE" id="PS51186"/>
    </source>
</evidence>